<proteinExistence type="inferred from homology"/>
<dbReference type="EMBL" id="JBBYHY010000008">
    <property type="protein sequence ID" value="MEL3954942.1"/>
    <property type="molecule type" value="Genomic_DNA"/>
</dbReference>
<feature type="transmembrane region" description="Helical" evidence="8">
    <location>
        <begin position="389"/>
        <end position="410"/>
    </location>
</feature>
<organism evidence="9 10">
    <name type="scientific">Stenotrophomonas bentonitica</name>
    <dbReference type="NCBI Taxonomy" id="1450134"/>
    <lineage>
        <taxon>Bacteria</taxon>
        <taxon>Pseudomonadati</taxon>
        <taxon>Pseudomonadota</taxon>
        <taxon>Gammaproteobacteria</taxon>
        <taxon>Lysobacterales</taxon>
        <taxon>Lysobacteraceae</taxon>
        <taxon>Stenotrophomonas</taxon>
    </lineage>
</organism>
<name>A0ABU9JQ29_9GAMM</name>
<keyword evidence="10" id="KW-1185">Reference proteome</keyword>
<gene>
    <name evidence="9" type="ORF">AAE039_15390</name>
</gene>
<feature type="transmembrane region" description="Helical" evidence="8">
    <location>
        <begin position="480"/>
        <end position="503"/>
    </location>
</feature>
<dbReference type="SUPFAM" id="SSF82714">
    <property type="entry name" value="Multidrug efflux transporter AcrB TolC docking domain, DN and DC subdomains"/>
    <property type="match status" value="2"/>
</dbReference>
<dbReference type="Gene3D" id="1.20.1640.10">
    <property type="entry name" value="Multidrug efflux transporter AcrB transmembrane domain"/>
    <property type="match status" value="2"/>
</dbReference>
<dbReference type="SUPFAM" id="SSF82866">
    <property type="entry name" value="Multidrug efflux transporter AcrB transmembrane domain"/>
    <property type="match status" value="2"/>
</dbReference>
<comment type="similarity">
    <text evidence="2">Belongs to the resistance-nodulation-cell division (RND) (TC 2.A.6) family.</text>
</comment>
<dbReference type="InterPro" id="IPR001036">
    <property type="entry name" value="Acrflvin-R"/>
</dbReference>
<dbReference type="Gene3D" id="3.30.2090.10">
    <property type="entry name" value="Multidrug efflux transporter AcrB TolC docking domain, DN and DC subdomains"/>
    <property type="match status" value="2"/>
</dbReference>
<feature type="transmembrane region" description="Helical" evidence="8">
    <location>
        <begin position="449"/>
        <end position="468"/>
    </location>
</feature>
<keyword evidence="5 8" id="KW-0812">Transmembrane</keyword>
<dbReference type="Gene3D" id="3.30.70.1430">
    <property type="entry name" value="Multidrug efflux transporter AcrB pore domain"/>
    <property type="match status" value="2"/>
</dbReference>
<keyword evidence="6 8" id="KW-1133">Transmembrane helix</keyword>
<feature type="transmembrane region" description="Helical" evidence="8">
    <location>
        <begin position="878"/>
        <end position="897"/>
    </location>
</feature>
<feature type="transmembrane region" description="Helical" evidence="8">
    <location>
        <begin position="1007"/>
        <end position="1033"/>
    </location>
</feature>
<protein>
    <submittedName>
        <fullName evidence="9">CusA/CzcA family heavy metal efflux RND transporter</fullName>
    </submittedName>
</protein>
<evidence type="ECO:0000256" key="7">
    <source>
        <dbReference type="ARBA" id="ARBA00023136"/>
    </source>
</evidence>
<dbReference type="InterPro" id="IPR027463">
    <property type="entry name" value="AcrB_DN_DC_subdom"/>
</dbReference>
<keyword evidence="3" id="KW-0813">Transport</keyword>
<evidence type="ECO:0000313" key="9">
    <source>
        <dbReference type="EMBL" id="MEL3954942.1"/>
    </source>
</evidence>
<dbReference type="RefSeq" id="WP_341987184.1">
    <property type="nucleotide sequence ID" value="NZ_JBBYHY010000008.1"/>
</dbReference>
<sequence>MLKRIIRASIAHRWLVLLLVLAFSGLGIWNYSKLPIDAVPDITNVQVQINTEAPGYSPLEAEQRVTFPVETALAGLAKLEYTRSISRYGLSQVTVVFEDGTDIYFARQQVAERLQQAASQLPEGLKPSLGPVATGLGEIFMYTVEAEPGAEETWTPMALRTLQDWVVRPQMRHLKGVTEVNTVGGYVRQFHITPDPKKLQAYGLTLQDVLEAVARSNANVGAGYIEKSGEQYLVRVPGQVADMAGLRKIVVANRDGMPLRVGDLADVVEGTELRTGAATKDGKEVVLGTAFMLIGENSRDVAQRTAAKLKDIDATLPDGVRAHPVYDRTELVDRTIETVKKNLLEGALLVIAVLFLLLGNLRAALITAAVIPLTMLLTITGMVQNRVSANLMSLGALDFGLIVDGAVIIVENCLRRFGERQHLLGRLLTREERFSLAASASAEVIKPSLFGLFIIAAVYIPIFALSGVEGKMFHPMALTVVIALTGAMALSLTFVPAAVAQFVTGKVSEKETKAMRGVTKLYGPMLERAVNARKVVAASAAVLTVLAGLLASRLGTEFIPNLDEGDIALHALRIPGTSLTQAIGMQRQLEAAIKQFPEVDEVVAKIGTAEVATDPMPPSVADTFIMLKDRDQWPDPRKPKAQLVAELEKVVRAIPGNNYEFTQPVQMRMNELIAGVRAEVAVKLYGDDLEQLAAIGSQVENVASGIQGAADVKLEQITGLPLMTITPDLDALARYGVAIDDVQKTISVALGGESVGQVFEGDRRFDIVVRLPENLRQDIGTLASLPVAVAPGASTGQERSFVPLGQLAKVEIAPGPNQISRENGKRRVVITSNVRGRDLGSFVEELRSKVRQEVQLPEGYWIEYGGTFEQLISASKRLSLVVPVVLVMIFGLLFMAFGSGKDAAIVFSGVPLALTGGVVALWLRDIPLSISAGVGFIALSGVAVLNGLVMISFIKNLREEGMPLHRAVTEGALTRLRPVLMTALVASLGFLPMALNVGAGAEVQRPLATVVIGGIISSTLLTLLVLPALYRLIHREKPDLESRSP</sequence>
<dbReference type="InterPro" id="IPR004763">
    <property type="entry name" value="CusA-like"/>
</dbReference>
<evidence type="ECO:0000256" key="5">
    <source>
        <dbReference type="ARBA" id="ARBA00022692"/>
    </source>
</evidence>
<dbReference type="Proteomes" id="UP001455088">
    <property type="component" value="Unassembled WGS sequence"/>
</dbReference>
<evidence type="ECO:0000256" key="3">
    <source>
        <dbReference type="ARBA" id="ARBA00022448"/>
    </source>
</evidence>
<comment type="subcellular location">
    <subcellularLocation>
        <location evidence="1">Cell membrane</location>
        <topology evidence="1">Multi-pass membrane protein</topology>
    </subcellularLocation>
</comment>
<evidence type="ECO:0000256" key="2">
    <source>
        <dbReference type="ARBA" id="ARBA00010942"/>
    </source>
</evidence>
<comment type="caution">
    <text evidence="9">The sequence shown here is derived from an EMBL/GenBank/DDBJ whole genome shotgun (WGS) entry which is preliminary data.</text>
</comment>
<keyword evidence="4" id="KW-1003">Cell membrane</keyword>
<dbReference type="PANTHER" id="PTHR32063:SF24">
    <property type="entry name" value="CATION EFFLUX SYSTEM (ACRB_ACRD_ACRF FAMILY)"/>
    <property type="match status" value="1"/>
</dbReference>
<feature type="transmembrane region" description="Helical" evidence="8">
    <location>
        <begin position="535"/>
        <end position="554"/>
    </location>
</feature>
<dbReference type="PRINTS" id="PR00702">
    <property type="entry name" value="ACRIFLAVINRP"/>
</dbReference>
<feature type="transmembrane region" description="Helical" evidence="8">
    <location>
        <begin position="904"/>
        <end position="923"/>
    </location>
</feature>
<dbReference type="PANTHER" id="PTHR32063">
    <property type="match status" value="1"/>
</dbReference>
<evidence type="ECO:0000256" key="1">
    <source>
        <dbReference type="ARBA" id="ARBA00004651"/>
    </source>
</evidence>
<reference evidence="9 10" key="1">
    <citation type="submission" date="2024-04" db="EMBL/GenBank/DDBJ databases">
        <title>Bacterial endophytes with biocontrol capabilities against important plant pathogens.</title>
        <authorList>
            <person name="Alayande K.A."/>
        </authorList>
    </citation>
    <scope>NUCLEOTIDE SEQUENCE [LARGE SCALE GENOMIC DNA]</scope>
    <source>
        <strain evidence="9 10">KV22</strain>
    </source>
</reference>
<dbReference type="Gene3D" id="3.30.70.1320">
    <property type="entry name" value="Multidrug efflux transporter AcrB pore domain like"/>
    <property type="match status" value="1"/>
</dbReference>
<keyword evidence="7 8" id="KW-0472">Membrane</keyword>
<evidence type="ECO:0000256" key="4">
    <source>
        <dbReference type="ARBA" id="ARBA00022475"/>
    </source>
</evidence>
<feature type="transmembrane region" description="Helical" evidence="8">
    <location>
        <begin position="975"/>
        <end position="995"/>
    </location>
</feature>
<dbReference type="NCBIfam" id="TIGR00914">
    <property type="entry name" value="2A0601"/>
    <property type="match status" value="1"/>
</dbReference>
<evidence type="ECO:0000256" key="6">
    <source>
        <dbReference type="ARBA" id="ARBA00022989"/>
    </source>
</evidence>
<dbReference type="Pfam" id="PF00873">
    <property type="entry name" value="ACR_tran"/>
    <property type="match status" value="1"/>
</dbReference>
<dbReference type="SUPFAM" id="SSF82693">
    <property type="entry name" value="Multidrug efflux transporter AcrB pore domain, PN1, PN2, PC1 and PC2 subdomains"/>
    <property type="match status" value="3"/>
</dbReference>
<feature type="transmembrane region" description="Helical" evidence="8">
    <location>
        <begin position="929"/>
        <end position="954"/>
    </location>
</feature>
<evidence type="ECO:0000313" key="10">
    <source>
        <dbReference type="Proteomes" id="UP001455088"/>
    </source>
</evidence>
<dbReference type="Gene3D" id="3.30.70.1440">
    <property type="entry name" value="Multidrug efflux transporter AcrB pore domain"/>
    <property type="match status" value="1"/>
</dbReference>
<evidence type="ECO:0000256" key="8">
    <source>
        <dbReference type="SAM" id="Phobius"/>
    </source>
</evidence>
<accession>A0ABU9JQ29</accession>